<dbReference type="HOGENOM" id="CLU_098620_3_0_14"/>
<dbReference type="EMBL" id="CP002808">
    <property type="protein sequence ID" value="AEG73613.1"/>
    <property type="molecule type" value="Genomic_DNA"/>
</dbReference>
<organism evidence="1 2">
    <name type="scientific">Mycoplasma haemofelis (strain Ohio2)</name>
    <dbReference type="NCBI Taxonomy" id="859194"/>
    <lineage>
        <taxon>Bacteria</taxon>
        <taxon>Bacillati</taxon>
        <taxon>Mycoplasmatota</taxon>
        <taxon>Mollicutes</taxon>
        <taxon>Mycoplasmataceae</taxon>
        <taxon>Mycoplasma</taxon>
    </lineage>
</organism>
<name>F6FGH5_MYCHI</name>
<accession>F6FGH5</accession>
<reference evidence="1 2" key="1">
    <citation type="journal article" date="2011" name="J. Bacteriol.">
        <title>Complete genome sequences of two hemotropic Mycoplasmas, Mycoplasma haemofelis strain Ohio2 and Mycoplasma suis strain Illinois.</title>
        <authorList>
            <person name="Messick J.B."/>
            <person name="Santos A.P."/>
            <person name="Guimaraes A.M."/>
        </authorList>
    </citation>
    <scope>NUCLEOTIDE SEQUENCE [LARGE SCALE GENOMIC DNA]</scope>
    <source>
        <strain evidence="1 2">Ohio2</strain>
    </source>
</reference>
<dbReference type="Proteomes" id="UP000007952">
    <property type="component" value="Chromosome"/>
</dbReference>
<dbReference type="BioCyc" id="MHAE859194:G1GR7-1373-MONOMER"/>
<sequence>MTLGSKIAAGVATSGTAVGGGFLAHSLISKEEERKTLSKKLSEDGFTPLDTDVSKTDGSWQTIFDKYKLLTNQKAHLKIQGLTLGSSENQQGGIIKLKAECSKLLKIEEDSSDLEKNYQLASKWCVKPISVETLLKARGITYLDTSSNTEEWTKIAKRYESDKNAQKDTIMSDVTNWTTVSDNNYSANIKLIQDACNSRKTKNSYEEDFEKSLKETQSWCVVSSE</sequence>
<evidence type="ECO:0000313" key="1">
    <source>
        <dbReference type="EMBL" id="AEG73613.1"/>
    </source>
</evidence>
<dbReference type="KEGG" id="mhf:MHF_1377"/>
<dbReference type="STRING" id="859194.MHF_1377"/>
<dbReference type="AlphaFoldDB" id="F6FGH5"/>
<evidence type="ECO:0000313" key="2">
    <source>
        <dbReference type="Proteomes" id="UP000007952"/>
    </source>
</evidence>
<protein>
    <submittedName>
        <fullName evidence="1">Uncharacterized protein</fullName>
    </submittedName>
</protein>
<proteinExistence type="predicted"/>
<gene>
    <name evidence="1" type="ordered locus">MHF_1377</name>
</gene>
<reference key="2">
    <citation type="submission" date="2011-05" db="EMBL/GenBank/DDBJ databases">
        <title>The Genome of Mycoplasma haemofelis Strain Ohio2, a pathogenic hemoplasma of the cat.</title>
        <authorList>
            <person name="Santos A.P."/>
            <person name="Guimaraes A.M.S."/>
            <person name="SanMiguel P.J."/>
            <person name="Martin S.W."/>
            <person name="Messick J.B."/>
        </authorList>
    </citation>
    <scope>NUCLEOTIDE SEQUENCE</scope>
    <source>
        <strain>Ohio2</strain>
    </source>
</reference>